<evidence type="ECO:0000313" key="5">
    <source>
        <dbReference type="Proteomes" id="UP000502196"/>
    </source>
</evidence>
<reference evidence="4" key="1">
    <citation type="submission" date="2017-11" db="EMBL/GenBank/DDBJ databases">
        <title>Complete Genome Sequence of Kyrpidia sp. Strain EA-1, a thermophilic, hydrogen-oxidizing Bacterium, isolated from the Azores.</title>
        <authorList>
            <person name="Reiner J.E."/>
            <person name="Lapp C.J."/>
            <person name="Bunk B."/>
            <person name="Gescher J."/>
        </authorList>
    </citation>
    <scope>NUCLEOTIDE SEQUENCE [LARGE SCALE GENOMIC DNA]</scope>
    <source>
        <strain evidence="4">EA-1</strain>
    </source>
</reference>
<reference evidence="3 5" key="3">
    <citation type="submission" date="2020-04" db="EMBL/GenBank/DDBJ databases">
        <authorList>
            <person name="Hogendoorn C."/>
        </authorList>
    </citation>
    <scope>NUCLEOTIDE SEQUENCE [LARGE SCALE GENOMIC DNA]</scope>
    <source>
        <strain evidence="3">COOX1</strain>
    </source>
</reference>
<dbReference type="Proteomes" id="UP000502196">
    <property type="component" value="Chromosome"/>
</dbReference>
<feature type="domain" description="Glutaredoxin" evidence="1">
    <location>
        <begin position="14"/>
        <end position="72"/>
    </location>
</feature>
<dbReference type="EMBL" id="LR792683">
    <property type="protein sequence ID" value="CAB3391061.1"/>
    <property type="molecule type" value="Genomic_DNA"/>
</dbReference>
<accession>A0A2K8N3I2</accession>
<name>A0A2K8N3I2_9BACL</name>
<dbReference type="CDD" id="cd02976">
    <property type="entry name" value="NrdH"/>
    <property type="match status" value="1"/>
</dbReference>
<organism evidence="2 4">
    <name type="scientific">Kyrpidia spormannii</name>
    <dbReference type="NCBI Taxonomy" id="2055160"/>
    <lineage>
        <taxon>Bacteria</taxon>
        <taxon>Bacillati</taxon>
        <taxon>Bacillota</taxon>
        <taxon>Bacilli</taxon>
        <taxon>Bacillales</taxon>
        <taxon>Alicyclobacillaceae</taxon>
        <taxon>Kyrpidia</taxon>
    </lineage>
</organism>
<dbReference type="OrthoDB" id="9795531at2"/>
<dbReference type="AlphaFoldDB" id="A0A2K8N3I2"/>
<dbReference type="KEGG" id="kyr:CVV65_03020"/>
<dbReference type="Pfam" id="PF00462">
    <property type="entry name" value="Glutaredoxin"/>
    <property type="match status" value="1"/>
</dbReference>
<dbReference type="Proteomes" id="UP000231932">
    <property type="component" value="Chromosome"/>
</dbReference>
<evidence type="ECO:0000313" key="4">
    <source>
        <dbReference type="Proteomes" id="UP000231932"/>
    </source>
</evidence>
<sequence>MSYSVAVKDERPRVTLYTSSFCGKCRFAREFLNRLGIPFEEVPVYTPGVVEELLSRTGMMAAPTLRVGQDYVTGYDPGRFTLALIKNGWIEDKEDD</sequence>
<dbReference type="Gene3D" id="3.40.30.10">
    <property type="entry name" value="Glutaredoxin"/>
    <property type="match status" value="1"/>
</dbReference>
<dbReference type="InterPro" id="IPR036249">
    <property type="entry name" value="Thioredoxin-like_sf"/>
</dbReference>
<keyword evidence="4" id="KW-1185">Reference proteome</keyword>
<protein>
    <recommendedName>
        <fullName evidence="1">Glutaredoxin domain-containing protein</fullName>
    </recommendedName>
</protein>
<dbReference type="PROSITE" id="PS51354">
    <property type="entry name" value="GLUTAREDOXIN_2"/>
    <property type="match status" value="1"/>
</dbReference>
<evidence type="ECO:0000259" key="1">
    <source>
        <dbReference type="Pfam" id="PF00462"/>
    </source>
</evidence>
<gene>
    <name evidence="3" type="ORF">COOX1_0724</name>
    <name evidence="2" type="ORF">CVV65_03020</name>
</gene>
<dbReference type="EMBL" id="CP024955">
    <property type="protein sequence ID" value="ATY84048.1"/>
    <property type="molecule type" value="Genomic_DNA"/>
</dbReference>
<dbReference type="InterPro" id="IPR002109">
    <property type="entry name" value="Glutaredoxin"/>
</dbReference>
<evidence type="ECO:0000313" key="2">
    <source>
        <dbReference type="EMBL" id="ATY84048.1"/>
    </source>
</evidence>
<reference evidence="2" key="2">
    <citation type="journal article" date="2018" name="Genome Announc.">
        <title>Complete Genome Sequence of Kyrpidia sp. Strain EA-1, a Thermophilic Knallgas Bacterium, Isolated from the Azores.</title>
        <authorList>
            <person name="Reiner J.E."/>
            <person name="Lapp C.J."/>
            <person name="Bunk B."/>
            <person name="Sproer C."/>
            <person name="Overmann J."/>
            <person name="Gescher J."/>
        </authorList>
    </citation>
    <scope>NUCLEOTIDE SEQUENCE</scope>
    <source>
        <strain evidence="2">EA-1</strain>
    </source>
</reference>
<evidence type="ECO:0000313" key="3">
    <source>
        <dbReference type="EMBL" id="CAB3391061.1"/>
    </source>
</evidence>
<dbReference type="RefSeq" id="WP_100666881.1">
    <property type="nucleotide sequence ID" value="NZ_CP024955.1"/>
</dbReference>
<dbReference type="SUPFAM" id="SSF52833">
    <property type="entry name" value="Thioredoxin-like"/>
    <property type="match status" value="1"/>
</dbReference>
<proteinExistence type="predicted"/>